<keyword evidence="2" id="KW-0341">Growth regulation</keyword>
<dbReference type="InterPro" id="IPR007930">
    <property type="entry name" value="DUF724"/>
</dbReference>
<feature type="region of interest" description="Disordered" evidence="4">
    <location>
        <begin position="164"/>
        <end position="189"/>
    </location>
</feature>
<dbReference type="AlphaFoldDB" id="A0A218X9G5"/>
<protein>
    <recommendedName>
        <fullName evidence="5">Agenet domain-containing protein</fullName>
    </recommendedName>
</protein>
<name>A0A218X9G5_PUNGR</name>
<sequence>MKKEAKMELGGRSFLKMESVVESKPTGPGFEGAWFEARILRPPRNPDSKLKTDRLTLVEFQALVADDESGPLAENVDARLVRPPPPLSEQADFKEGDAVEGSYAEGWWTGTVKEVRDGGRRYRVEFDDPPDAAELGREELRVRWDWHWAGCHWVKPPRFQEATARAGKSSLHGDDHSSALQSANSPHTSKKLMVSGDFSLAKRHSTVFEDGVSDAAPLCALITSPVAERETSDREEPRKGEAANDELETPGPWERVAKPVTPVTASPHKQGGQRWKLKIYHRRAKRTSTPKRKREKSSSVGSKHALVPACPPHSATKMPEAGYLQIDSRGQHGMVVQAQPLPFTGSSPIWETVDSPEAFQKFPHNPQPVINLELVSYEESDSIVASMNQACPPCSDSATQMPEAGYLQIDSGEQNGTVVQAQPLPFIRISPIWETVESLEAFQKFPQNPHFGPLGCCNEKSREGMAIACMVNFASTVEKIFKLNNTDPMSSFKDCLETLVDLEPHGFDIEAVETHLRKLLKIKEGREKLQERSKESENLILELIQENAKIDEDMERLQARKKVNEARMSTLRRSVDAMNIMAQQWPQVDLKNF</sequence>
<keyword evidence="1" id="KW-0813">Transport</keyword>
<dbReference type="CDD" id="cd20405">
    <property type="entry name" value="Tudor_Agenet_AtDUF_rpt1_3"/>
    <property type="match status" value="1"/>
</dbReference>
<dbReference type="Pfam" id="PF05641">
    <property type="entry name" value="Agenet"/>
    <property type="match status" value="1"/>
</dbReference>
<dbReference type="EMBL" id="MTKT01002214">
    <property type="protein sequence ID" value="OWM81151.1"/>
    <property type="molecule type" value="Genomic_DNA"/>
</dbReference>
<evidence type="ECO:0000259" key="5">
    <source>
        <dbReference type="SMART" id="SM00743"/>
    </source>
</evidence>
<evidence type="ECO:0000256" key="3">
    <source>
        <dbReference type="SAM" id="Coils"/>
    </source>
</evidence>
<proteinExistence type="predicted"/>
<dbReference type="Proteomes" id="UP000197138">
    <property type="component" value="Unassembled WGS sequence"/>
</dbReference>
<dbReference type="PANTHER" id="PTHR31917">
    <property type="entry name" value="AGENET DOMAIN-CONTAINING PROTEIN-RELATED"/>
    <property type="match status" value="1"/>
</dbReference>
<feature type="compositionally biased region" description="Polar residues" evidence="4">
    <location>
        <begin position="178"/>
        <end position="187"/>
    </location>
</feature>
<reference evidence="7" key="1">
    <citation type="journal article" date="2017" name="Plant J.">
        <title>The pomegranate (Punica granatum L.) genome and the genomics of punicalagin biosynthesis.</title>
        <authorList>
            <person name="Qin G."/>
            <person name="Xu C."/>
            <person name="Ming R."/>
            <person name="Tang H."/>
            <person name="Guyot R."/>
            <person name="Kramer E.M."/>
            <person name="Hu Y."/>
            <person name="Yi X."/>
            <person name="Qi Y."/>
            <person name="Xu X."/>
            <person name="Gao Z."/>
            <person name="Pan H."/>
            <person name="Jian J."/>
            <person name="Tian Y."/>
            <person name="Yue Z."/>
            <person name="Xu Y."/>
        </authorList>
    </citation>
    <scope>NUCLEOTIDE SEQUENCE [LARGE SCALE GENOMIC DNA]</scope>
    <source>
        <strain evidence="7">cv. Dabenzi</strain>
    </source>
</reference>
<dbReference type="InterPro" id="IPR008395">
    <property type="entry name" value="Agenet-like_dom"/>
</dbReference>
<feature type="compositionally biased region" description="Basic and acidic residues" evidence="4">
    <location>
        <begin position="227"/>
        <end position="242"/>
    </location>
</feature>
<gene>
    <name evidence="6" type="ORF">CDL15_Pgr007182</name>
</gene>
<dbReference type="InterPro" id="IPR014002">
    <property type="entry name" value="Agenet_dom_plant"/>
</dbReference>
<accession>A0A218X9G5</accession>
<feature type="compositionally biased region" description="Basic residues" evidence="4">
    <location>
        <begin position="275"/>
        <end position="295"/>
    </location>
</feature>
<feature type="region of interest" description="Disordered" evidence="4">
    <location>
        <begin position="224"/>
        <end position="314"/>
    </location>
</feature>
<evidence type="ECO:0000256" key="2">
    <source>
        <dbReference type="ARBA" id="ARBA00022604"/>
    </source>
</evidence>
<feature type="coiled-coil region" evidence="3">
    <location>
        <begin position="526"/>
        <end position="574"/>
    </location>
</feature>
<feature type="domain" description="Agenet" evidence="5">
    <location>
        <begin position="91"/>
        <end position="148"/>
    </location>
</feature>
<feature type="domain" description="Agenet" evidence="5">
    <location>
        <begin position="12"/>
        <end position="89"/>
    </location>
</feature>
<dbReference type="PANTHER" id="PTHR31917:SF153">
    <property type="entry name" value="DUF724 DOMAIN-CONTAINING PROTEIN 3-RELATED"/>
    <property type="match status" value="1"/>
</dbReference>
<evidence type="ECO:0000313" key="7">
    <source>
        <dbReference type="Proteomes" id="UP000197138"/>
    </source>
</evidence>
<dbReference type="Pfam" id="PF05266">
    <property type="entry name" value="DUF724"/>
    <property type="match status" value="1"/>
</dbReference>
<evidence type="ECO:0000256" key="1">
    <source>
        <dbReference type="ARBA" id="ARBA00022448"/>
    </source>
</evidence>
<keyword evidence="3" id="KW-0175">Coiled coil</keyword>
<organism evidence="6 7">
    <name type="scientific">Punica granatum</name>
    <name type="common">Pomegranate</name>
    <dbReference type="NCBI Taxonomy" id="22663"/>
    <lineage>
        <taxon>Eukaryota</taxon>
        <taxon>Viridiplantae</taxon>
        <taxon>Streptophyta</taxon>
        <taxon>Embryophyta</taxon>
        <taxon>Tracheophyta</taxon>
        <taxon>Spermatophyta</taxon>
        <taxon>Magnoliopsida</taxon>
        <taxon>eudicotyledons</taxon>
        <taxon>Gunneridae</taxon>
        <taxon>Pentapetalae</taxon>
        <taxon>rosids</taxon>
        <taxon>malvids</taxon>
        <taxon>Myrtales</taxon>
        <taxon>Lythraceae</taxon>
        <taxon>Punica</taxon>
    </lineage>
</organism>
<evidence type="ECO:0000313" key="6">
    <source>
        <dbReference type="EMBL" id="OWM81151.1"/>
    </source>
</evidence>
<dbReference type="SMART" id="SM00743">
    <property type="entry name" value="Agenet"/>
    <property type="match status" value="2"/>
</dbReference>
<evidence type="ECO:0000256" key="4">
    <source>
        <dbReference type="SAM" id="MobiDB-lite"/>
    </source>
</evidence>
<comment type="caution">
    <text evidence="6">The sequence shown here is derived from an EMBL/GenBank/DDBJ whole genome shotgun (WGS) entry which is preliminary data.</text>
</comment>